<evidence type="ECO:0000256" key="3">
    <source>
        <dbReference type="ARBA" id="ARBA00022729"/>
    </source>
</evidence>
<evidence type="ECO:0000313" key="6">
    <source>
        <dbReference type="EMBL" id="PEH72974.1"/>
    </source>
</evidence>
<keyword evidence="4" id="KW-0281">Fimbrium</keyword>
<dbReference type="OrthoDB" id="5906753at2"/>
<dbReference type="GO" id="GO:0043709">
    <property type="term" value="P:cell adhesion involved in single-species biofilm formation"/>
    <property type="evidence" value="ECO:0007669"/>
    <property type="project" value="TreeGrafter"/>
</dbReference>
<dbReference type="Proteomes" id="UP000219788">
    <property type="component" value="Unassembled WGS sequence"/>
</dbReference>
<evidence type="ECO:0000313" key="7">
    <source>
        <dbReference type="Proteomes" id="UP000219788"/>
    </source>
</evidence>
<comment type="subcellular location">
    <subcellularLocation>
        <location evidence="1">Fimbrium</location>
    </subcellularLocation>
</comment>
<dbReference type="EMBL" id="PDDV01000013">
    <property type="protein sequence ID" value="PEH72974.1"/>
    <property type="molecule type" value="Genomic_DNA"/>
</dbReference>
<dbReference type="GO" id="GO:0009289">
    <property type="term" value="C:pilus"/>
    <property type="evidence" value="ECO:0007669"/>
    <property type="project" value="UniProtKB-SubCell"/>
</dbReference>
<dbReference type="InterPro" id="IPR036937">
    <property type="entry name" value="Adhesion_dom_fimbrial_sf"/>
</dbReference>
<reference evidence="7" key="1">
    <citation type="submission" date="2017-09" db="EMBL/GenBank/DDBJ databases">
        <title>FDA dAtabase for Regulatory Grade micrObial Sequences (FDA-ARGOS): Supporting development and validation of Infectious Disease Dx tests.</title>
        <authorList>
            <person name="Goldberg B."/>
            <person name="Campos J."/>
            <person name="Tallon L."/>
            <person name="Sadzewicz L."/>
            <person name="Ott S."/>
            <person name="Zhao X."/>
            <person name="Nagaraj S."/>
            <person name="Vavikolanu K."/>
            <person name="Aluvathingal J."/>
            <person name="Nadendla S."/>
            <person name="Geyer C."/>
            <person name="Sichtig H."/>
        </authorList>
    </citation>
    <scope>NUCLEOTIDE SEQUENCE [LARGE SCALE GENOMIC DNA]</scope>
    <source>
        <strain evidence="7">FDAARGOS_370</strain>
    </source>
</reference>
<dbReference type="AlphaFoldDB" id="A0A2A7U3V1"/>
<dbReference type="Pfam" id="PF16970">
    <property type="entry name" value="FimA"/>
    <property type="match status" value="1"/>
</dbReference>
<sequence>MKVVNVKKGIVAAATVASLFSVAQPANAVATGGLIYFTGELVSTSCQAAVAGDDIGVPSGTIGEEGSLYENYSQVTLPTIPITELNASGKTAGQTTFHIIVWGCNGVAPEGGSAAEAGSSVKAYFSGGPFVNSQTGRLKNAREAQTATDDHGAGARSVELELLDGSQNFRKINIGNGDQISGGYVTSLNSGYAVLPYAVRYYATGTAGAGIVESLATYTLVYH</sequence>
<comment type="similarity">
    <text evidence="2">Belongs to the fimbrial protein family.</text>
</comment>
<protein>
    <recommendedName>
        <fullName evidence="8">Fimbrial protein</fullName>
    </recommendedName>
</protein>
<comment type="caution">
    <text evidence="6">The sequence shown here is derived from an EMBL/GenBank/DDBJ whole genome shotgun (WGS) entry which is preliminary data.</text>
</comment>
<dbReference type="InterPro" id="IPR050263">
    <property type="entry name" value="Bact_Fimbrial_Adh_Pro"/>
</dbReference>
<dbReference type="PANTHER" id="PTHR33420:SF3">
    <property type="entry name" value="FIMBRIAL SUBUNIT ELFA"/>
    <property type="match status" value="1"/>
</dbReference>
<dbReference type="InterPro" id="IPR039458">
    <property type="entry name" value="FimA-like"/>
</dbReference>
<dbReference type="InterPro" id="IPR008966">
    <property type="entry name" value="Adhesion_dom_sf"/>
</dbReference>
<evidence type="ECO:0000256" key="2">
    <source>
        <dbReference type="ARBA" id="ARBA00006671"/>
    </source>
</evidence>
<name>A0A2A7U3V1_EDWTA</name>
<dbReference type="RefSeq" id="WP_098143265.1">
    <property type="nucleotide sequence ID" value="NZ_PDDV01000013.1"/>
</dbReference>
<dbReference type="SUPFAM" id="SSF49401">
    <property type="entry name" value="Bacterial adhesins"/>
    <property type="match status" value="1"/>
</dbReference>
<dbReference type="Gene3D" id="2.60.40.1090">
    <property type="entry name" value="Fimbrial-type adhesion domain"/>
    <property type="match status" value="1"/>
</dbReference>
<organism evidence="6 7">
    <name type="scientific">Edwardsiella tarda</name>
    <dbReference type="NCBI Taxonomy" id="636"/>
    <lineage>
        <taxon>Bacteria</taxon>
        <taxon>Pseudomonadati</taxon>
        <taxon>Pseudomonadota</taxon>
        <taxon>Gammaproteobacteria</taxon>
        <taxon>Enterobacterales</taxon>
        <taxon>Hafniaceae</taxon>
        <taxon>Edwardsiella</taxon>
    </lineage>
</organism>
<evidence type="ECO:0008006" key="8">
    <source>
        <dbReference type="Google" id="ProtNLM"/>
    </source>
</evidence>
<gene>
    <name evidence="6" type="ORF">CRM76_14050</name>
</gene>
<accession>A0A2A7U3V1</accession>
<dbReference type="STRING" id="636.AAW15_09475"/>
<evidence type="ECO:0000256" key="1">
    <source>
        <dbReference type="ARBA" id="ARBA00004561"/>
    </source>
</evidence>
<proteinExistence type="inferred from homology"/>
<keyword evidence="3 5" id="KW-0732">Signal</keyword>
<feature type="signal peptide" evidence="5">
    <location>
        <begin position="1"/>
        <end position="28"/>
    </location>
</feature>
<dbReference type="PANTHER" id="PTHR33420">
    <property type="entry name" value="FIMBRIAL SUBUNIT ELFA-RELATED"/>
    <property type="match status" value="1"/>
</dbReference>
<evidence type="ECO:0000256" key="4">
    <source>
        <dbReference type="ARBA" id="ARBA00023263"/>
    </source>
</evidence>
<feature type="chain" id="PRO_5012563498" description="Fimbrial protein" evidence="5">
    <location>
        <begin position="29"/>
        <end position="223"/>
    </location>
</feature>
<evidence type="ECO:0000256" key="5">
    <source>
        <dbReference type="SAM" id="SignalP"/>
    </source>
</evidence>